<organism evidence="1 2">
    <name type="scientific">Puccinia graminis f. sp. tritici</name>
    <dbReference type="NCBI Taxonomy" id="56615"/>
    <lineage>
        <taxon>Eukaryota</taxon>
        <taxon>Fungi</taxon>
        <taxon>Dikarya</taxon>
        <taxon>Basidiomycota</taxon>
        <taxon>Pucciniomycotina</taxon>
        <taxon>Pucciniomycetes</taxon>
        <taxon>Pucciniales</taxon>
        <taxon>Pucciniaceae</taxon>
        <taxon>Puccinia</taxon>
    </lineage>
</organism>
<proteinExistence type="predicted"/>
<dbReference type="AlphaFoldDB" id="A0A5B0R869"/>
<protein>
    <submittedName>
        <fullName evidence="1">Uncharacterized protein</fullName>
    </submittedName>
</protein>
<comment type="caution">
    <text evidence="1">The sequence shown here is derived from an EMBL/GenBank/DDBJ whole genome shotgun (WGS) entry which is preliminary data.</text>
</comment>
<evidence type="ECO:0000313" key="2">
    <source>
        <dbReference type="Proteomes" id="UP000325313"/>
    </source>
</evidence>
<sequence length="55" mass="6240">MSAAAYGNPNAVARRRVPHPPDLDWVWVPYHPCFVEGEEGPQPLLEVNPCANREW</sequence>
<dbReference type="EMBL" id="VDEP01000238">
    <property type="protein sequence ID" value="KAA1121499.1"/>
    <property type="molecule type" value="Genomic_DNA"/>
</dbReference>
<accession>A0A5B0R869</accession>
<gene>
    <name evidence="1" type="ORF">PGTUg99_029730</name>
</gene>
<reference evidence="1 2" key="1">
    <citation type="submission" date="2019-05" db="EMBL/GenBank/DDBJ databases">
        <title>Emergence of the Ug99 lineage of the wheat stem rust pathogen through somatic hybridization.</title>
        <authorList>
            <person name="Li F."/>
            <person name="Upadhyaya N.M."/>
            <person name="Sperschneider J."/>
            <person name="Matny O."/>
            <person name="Nguyen-Phuc H."/>
            <person name="Mago R."/>
            <person name="Raley C."/>
            <person name="Miller M.E."/>
            <person name="Silverstein K.A.T."/>
            <person name="Henningsen E."/>
            <person name="Hirsch C.D."/>
            <person name="Visser B."/>
            <person name="Pretorius Z.A."/>
            <person name="Steffenson B.J."/>
            <person name="Schwessinger B."/>
            <person name="Dodds P.N."/>
            <person name="Figueroa M."/>
        </authorList>
    </citation>
    <scope>NUCLEOTIDE SEQUENCE [LARGE SCALE GENOMIC DNA]</scope>
    <source>
        <strain evidence="1 2">Ug99</strain>
    </source>
</reference>
<name>A0A5B0R869_PUCGR</name>
<evidence type="ECO:0000313" key="1">
    <source>
        <dbReference type="EMBL" id="KAA1121499.1"/>
    </source>
</evidence>
<dbReference type="Proteomes" id="UP000325313">
    <property type="component" value="Unassembled WGS sequence"/>
</dbReference>